<dbReference type="PhylomeDB" id="T1JLI3"/>
<evidence type="ECO:0000256" key="4">
    <source>
        <dbReference type="ARBA" id="ARBA00022598"/>
    </source>
</evidence>
<keyword evidence="8" id="KW-0969">Cilium</keyword>
<reference evidence="18" key="1">
    <citation type="submission" date="2011-05" db="EMBL/GenBank/DDBJ databases">
        <authorList>
            <person name="Richards S.R."/>
            <person name="Qu J."/>
            <person name="Jiang H."/>
            <person name="Jhangiani S.N."/>
            <person name="Agravi P."/>
            <person name="Goodspeed R."/>
            <person name="Gross S."/>
            <person name="Mandapat C."/>
            <person name="Jackson L."/>
            <person name="Mathew T."/>
            <person name="Pu L."/>
            <person name="Thornton R."/>
            <person name="Saada N."/>
            <person name="Wilczek-Boney K.B."/>
            <person name="Lee S."/>
            <person name="Kovar C."/>
            <person name="Wu Y."/>
            <person name="Scherer S.E."/>
            <person name="Worley K.C."/>
            <person name="Muzny D.M."/>
            <person name="Gibbs R."/>
        </authorList>
    </citation>
    <scope>NUCLEOTIDE SEQUENCE</scope>
    <source>
        <strain evidence="18">Brora</strain>
    </source>
</reference>
<dbReference type="GO" id="GO:0000226">
    <property type="term" value="P:microtubule cytoskeleton organization"/>
    <property type="evidence" value="ECO:0007669"/>
    <property type="project" value="TreeGrafter"/>
</dbReference>
<dbReference type="EnsemblMetazoa" id="SMAR014713-RA">
    <property type="protein sequence ID" value="SMAR014713-PA"/>
    <property type="gene ID" value="SMAR014713"/>
</dbReference>
<evidence type="ECO:0000256" key="10">
    <source>
        <dbReference type="ARBA" id="ARBA00023273"/>
    </source>
</evidence>
<dbReference type="FunFam" id="3.30.470.20:FF:000033">
    <property type="entry name" value="Probable tubulin polyglutamylase TTLL1"/>
    <property type="match status" value="1"/>
</dbReference>
<keyword evidence="6" id="KW-0547">Nucleotide-binding</keyword>
<evidence type="ECO:0000256" key="5">
    <source>
        <dbReference type="ARBA" id="ARBA00022701"/>
    </source>
</evidence>
<evidence type="ECO:0000256" key="15">
    <source>
        <dbReference type="ARBA" id="ARBA00080021"/>
    </source>
</evidence>
<reference evidence="17" key="2">
    <citation type="submission" date="2015-02" db="UniProtKB">
        <authorList>
            <consortium name="EnsemblMetazoa"/>
        </authorList>
    </citation>
    <scope>IDENTIFICATION</scope>
</reference>
<accession>T1JLI3</accession>
<keyword evidence="5" id="KW-0493">Microtubule</keyword>
<evidence type="ECO:0000256" key="1">
    <source>
        <dbReference type="ARBA" id="ARBA00004120"/>
    </source>
</evidence>
<comment type="subunit">
    <text evidence="12">Part of the neuronal tubulin polyglutamylase complex which contains TPGS1, TPGS2, TTLL1, LRRC49 and NICN1. Interacts with PCM1, CSTPP1 and LRRC49.</text>
</comment>
<dbReference type="GO" id="GO:0015631">
    <property type="term" value="F:tubulin binding"/>
    <property type="evidence" value="ECO:0007669"/>
    <property type="project" value="TreeGrafter"/>
</dbReference>
<dbReference type="GO" id="GO:0070740">
    <property type="term" value="F:tubulin-glutamic acid ligase activity"/>
    <property type="evidence" value="ECO:0007669"/>
    <property type="project" value="TreeGrafter"/>
</dbReference>
<evidence type="ECO:0000256" key="12">
    <source>
        <dbReference type="ARBA" id="ARBA00062645"/>
    </source>
</evidence>
<dbReference type="GO" id="GO:0005524">
    <property type="term" value="F:ATP binding"/>
    <property type="evidence" value="ECO:0007669"/>
    <property type="project" value="UniProtKB-KW"/>
</dbReference>
<evidence type="ECO:0000256" key="7">
    <source>
        <dbReference type="ARBA" id="ARBA00022840"/>
    </source>
</evidence>
<sequence length="391" mass="45643">MANVNYDENSDIVKFCCDFDKSVLISNFDRRGWISVEPDEDWNIYWASVTALRTIFGLENGFRLGDNQLINHFPNHYELTRKDMMVKNIKRYRRELEKERNPIAERDSDGRYIHLDFIPVTFVLPVDYNLFVEEFRKNPTSTWIMKPSAKSQGIGIFLINKLSQLKRWSRDMRAPKENAQYQMPALNRCETYVISRYIENPLLIGGKKFDLRLYVLVTSFHPLKCYVSRLGFCRFCSANYGDADHVDVFAHLTNVAIQKHGEEYNSLHGGKWNVDNFKLYLESTRGSEVTRKLFDNIHWLLVHSLKSVSRVIINERHCFECYGYDVIIDNQLKPWLVEANASPSLGATTTHDRILKSKLIADILDIIIPDNRQPDIRRATVPKKLGHFDLL</sequence>
<dbReference type="OMA" id="DWNFYWS"/>
<comment type="catalytic activity">
    <reaction evidence="11">
        <text>(L-glutamyl)(n)-gamma-L-glutamyl-L-glutamyl-[protein] + L-glutamate + ATP = (L-glutamyl)(n+1)-gamma-L-glutamyl-L-glutamyl-[protein] + ADP + phosphate + H(+)</text>
        <dbReference type="Rhea" id="RHEA:60148"/>
        <dbReference type="Rhea" id="RHEA-COMP:15519"/>
        <dbReference type="Rhea" id="RHEA-COMP:15675"/>
        <dbReference type="ChEBI" id="CHEBI:15378"/>
        <dbReference type="ChEBI" id="CHEBI:29985"/>
        <dbReference type="ChEBI" id="CHEBI:30616"/>
        <dbReference type="ChEBI" id="CHEBI:43474"/>
        <dbReference type="ChEBI" id="CHEBI:143623"/>
        <dbReference type="ChEBI" id="CHEBI:456216"/>
    </reaction>
    <physiologicalReaction direction="left-to-right" evidence="11">
        <dbReference type="Rhea" id="RHEA:60149"/>
    </physiologicalReaction>
</comment>
<name>T1JLI3_STRMM</name>
<keyword evidence="10" id="KW-0966">Cell projection</keyword>
<evidence type="ECO:0000256" key="8">
    <source>
        <dbReference type="ARBA" id="ARBA00023069"/>
    </source>
</evidence>
<evidence type="ECO:0000256" key="16">
    <source>
        <dbReference type="ARBA" id="ARBA00083073"/>
    </source>
</evidence>
<dbReference type="Pfam" id="PF03133">
    <property type="entry name" value="TTL"/>
    <property type="match status" value="1"/>
</dbReference>
<dbReference type="AlphaFoldDB" id="T1JLI3"/>
<dbReference type="GO" id="GO:0005874">
    <property type="term" value="C:microtubule"/>
    <property type="evidence" value="ECO:0007669"/>
    <property type="project" value="UniProtKB-KW"/>
</dbReference>
<evidence type="ECO:0000256" key="6">
    <source>
        <dbReference type="ARBA" id="ARBA00022741"/>
    </source>
</evidence>
<dbReference type="SUPFAM" id="SSF56059">
    <property type="entry name" value="Glutathione synthetase ATP-binding domain-like"/>
    <property type="match status" value="1"/>
</dbReference>
<dbReference type="STRING" id="126957.T1JLI3"/>
<protein>
    <recommendedName>
        <fullName evidence="13">Polyglutamylase complex subunit TTLL1</fullName>
    </recommendedName>
    <alternativeName>
        <fullName evidence="14">Tubulin polyglutamylase TTLL1</fullName>
    </alternativeName>
    <alternativeName>
        <fullName evidence="16">Tubulin polyglutamylase complex subunit 3</fullName>
    </alternativeName>
    <alternativeName>
        <fullName evidence="15">Tubulin--tyrosine ligase-like protein 1</fullName>
    </alternativeName>
</protein>
<dbReference type="PANTHER" id="PTHR12241:SF31">
    <property type="entry name" value="POLYGLUTAMYLASE COMPLEX SUBUNIT TTLL1"/>
    <property type="match status" value="1"/>
</dbReference>
<evidence type="ECO:0000256" key="11">
    <source>
        <dbReference type="ARBA" id="ARBA00052959"/>
    </source>
</evidence>
<dbReference type="EMBL" id="JH432114">
    <property type="status" value="NOT_ANNOTATED_CDS"/>
    <property type="molecule type" value="Genomic_DNA"/>
</dbReference>
<keyword evidence="3" id="KW-0963">Cytoplasm</keyword>
<dbReference type="Proteomes" id="UP000014500">
    <property type="component" value="Unassembled WGS sequence"/>
</dbReference>
<keyword evidence="4" id="KW-0436">Ligase</keyword>
<evidence type="ECO:0000256" key="9">
    <source>
        <dbReference type="ARBA" id="ARBA00023212"/>
    </source>
</evidence>
<dbReference type="PANTHER" id="PTHR12241">
    <property type="entry name" value="TUBULIN POLYGLUTAMYLASE"/>
    <property type="match status" value="1"/>
</dbReference>
<keyword evidence="7" id="KW-0067">ATP-binding</keyword>
<keyword evidence="9" id="KW-0206">Cytoskeleton</keyword>
<proteinExistence type="inferred from homology"/>
<evidence type="ECO:0000256" key="14">
    <source>
        <dbReference type="ARBA" id="ARBA00075351"/>
    </source>
</evidence>
<dbReference type="Gene3D" id="3.30.470.20">
    <property type="entry name" value="ATP-grasp fold, B domain"/>
    <property type="match status" value="1"/>
</dbReference>
<organism evidence="17 18">
    <name type="scientific">Strigamia maritima</name>
    <name type="common">European centipede</name>
    <name type="synonym">Geophilus maritimus</name>
    <dbReference type="NCBI Taxonomy" id="126957"/>
    <lineage>
        <taxon>Eukaryota</taxon>
        <taxon>Metazoa</taxon>
        <taxon>Ecdysozoa</taxon>
        <taxon>Arthropoda</taxon>
        <taxon>Myriapoda</taxon>
        <taxon>Chilopoda</taxon>
        <taxon>Pleurostigmophora</taxon>
        <taxon>Geophilomorpha</taxon>
        <taxon>Linotaeniidae</taxon>
        <taxon>Strigamia</taxon>
    </lineage>
</organism>
<dbReference type="PROSITE" id="PS51221">
    <property type="entry name" value="TTL"/>
    <property type="match status" value="1"/>
</dbReference>
<dbReference type="InterPro" id="IPR004344">
    <property type="entry name" value="TTL/TTLL_fam"/>
</dbReference>
<evidence type="ECO:0000256" key="3">
    <source>
        <dbReference type="ARBA" id="ARBA00022490"/>
    </source>
</evidence>
<comment type="subcellular location">
    <subcellularLocation>
        <location evidence="1">Cytoplasm</location>
        <location evidence="1">Cytoskeleton</location>
        <location evidence="1">Cilium basal body</location>
    </subcellularLocation>
</comment>
<comment type="similarity">
    <text evidence="2">Belongs to the tubulin polyglutamylase family.</text>
</comment>
<evidence type="ECO:0000256" key="13">
    <source>
        <dbReference type="ARBA" id="ARBA00074800"/>
    </source>
</evidence>
<dbReference type="GO" id="GO:0036064">
    <property type="term" value="C:ciliary basal body"/>
    <property type="evidence" value="ECO:0007669"/>
    <property type="project" value="TreeGrafter"/>
</dbReference>
<evidence type="ECO:0000313" key="18">
    <source>
        <dbReference type="Proteomes" id="UP000014500"/>
    </source>
</evidence>
<evidence type="ECO:0000313" key="17">
    <source>
        <dbReference type="EnsemblMetazoa" id="SMAR014713-PA"/>
    </source>
</evidence>
<keyword evidence="18" id="KW-1185">Reference proteome</keyword>
<evidence type="ECO:0000256" key="2">
    <source>
        <dbReference type="ARBA" id="ARBA00006118"/>
    </source>
</evidence>
<dbReference type="HOGENOM" id="CLU_010131_0_0_1"/>
<dbReference type="eggNOG" id="KOG2157">
    <property type="taxonomic scope" value="Eukaryota"/>
</dbReference>